<sequence>MLTVAAEVNAVFLKHSLN</sequence>
<reference evidence="1" key="2">
    <citation type="journal article" date="2015" name="Fish Shellfish Immunol.">
        <title>Early steps in the European eel (Anguilla anguilla)-Vibrio vulnificus interaction in the gills: Role of the RtxA13 toxin.</title>
        <authorList>
            <person name="Callol A."/>
            <person name="Pajuelo D."/>
            <person name="Ebbesson L."/>
            <person name="Teles M."/>
            <person name="MacKenzie S."/>
            <person name="Amaro C."/>
        </authorList>
    </citation>
    <scope>NUCLEOTIDE SEQUENCE</scope>
</reference>
<dbReference type="AlphaFoldDB" id="A0A0E9VNF5"/>
<name>A0A0E9VNF5_ANGAN</name>
<dbReference type="EMBL" id="GBXM01028975">
    <property type="protein sequence ID" value="JAH79602.1"/>
    <property type="molecule type" value="Transcribed_RNA"/>
</dbReference>
<organism evidence="1">
    <name type="scientific">Anguilla anguilla</name>
    <name type="common">European freshwater eel</name>
    <name type="synonym">Muraena anguilla</name>
    <dbReference type="NCBI Taxonomy" id="7936"/>
    <lineage>
        <taxon>Eukaryota</taxon>
        <taxon>Metazoa</taxon>
        <taxon>Chordata</taxon>
        <taxon>Craniata</taxon>
        <taxon>Vertebrata</taxon>
        <taxon>Euteleostomi</taxon>
        <taxon>Actinopterygii</taxon>
        <taxon>Neopterygii</taxon>
        <taxon>Teleostei</taxon>
        <taxon>Anguilliformes</taxon>
        <taxon>Anguillidae</taxon>
        <taxon>Anguilla</taxon>
    </lineage>
</organism>
<accession>A0A0E9VNF5</accession>
<protein>
    <submittedName>
        <fullName evidence="1">Uncharacterized protein</fullName>
    </submittedName>
</protein>
<evidence type="ECO:0000313" key="1">
    <source>
        <dbReference type="EMBL" id="JAH79602.1"/>
    </source>
</evidence>
<proteinExistence type="predicted"/>
<reference evidence="1" key="1">
    <citation type="submission" date="2014-11" db="EMBL/GenBank/DDBJ databases">
        <authorList>
            <person name="Amaro Gonzalez C."/>
        </authorList>
    </citation>
    <scope>NUCLEOTIDE SEQUENCE</scope>
</reference>